<dbReference type="PANTHER" id="PTHR32347">
    <property type="entry name" value="EFFLUX SYSTEM COMPONENT YKNX-RELATED"/>
    <property type="match status" value="1"/>
</dbReference>
<dbReference type="AlphaFoldDB" id="A0A928YV16"/>
<organism evidence="5 6">
    <name type="scientific">Cellvibrio polysaccharolyticus</name>
    <dbReference type="NCBI Taxonomy" id="2082724"/>
    <lineage>
        <taxon>Bacteria</taxon>
        <taxon>Pseudomonadati</taxon>
        <taxon>Pseudomonadota</taxon>
        <taxon>Gammaproteobacteria</taxon>
        <taxon>Cellvibrionales</taxon>
        <taxon>Cellvibrionaceae</taxon>
        <taxon>Cellvibrio</taxon>
    </lineage>
</organism>
<comment type="caution">
    <text evidence="5">The sequence shown here is derived from an EMBL/GenBank/DDBJ whole genome shotgun (WGS) entry which is preliminary data.</text>
</comment>
<feature type="transmembrane region" description="Helical" evidence="4">
    <location>
        <begin position="29"/>
        <end position="48"/>
    </location>
</feature>
<keyword evidence="4" id="KW-1133">Transmembrane helix</keyword>
<name>A0A928YV16_9GAMM</name>
<protein>
    <submittedName>
        <fullName evidence="5">HlyD family efflux transporter periplasmic adaptor subunit</fullName>
    </submittedName>
</protein>
<gene>
    <name evidence="5" type="ORF">C4F51_12875</name>
</gene>
<dbReference type="Gene3D" id="1.10.287.470">
    <property type="entry name" value="Helix hairpin bin"/>
    <property type="match status" value="1"/>
</dbReference>
<evidence type="ECO:0000256" key="4">
    <source>
        <dbReference type="SAM" id="Phobius"/>
    </source>
</evidence>
<comment type="subcellular location">
    <subcellularLocation>
        <location evidence="1">Cell envelope</location>
    </subcellularLocation>
</comment>
<keyword evidence="4" id="KW-0472">Membrane</keyword>
<dbReference type="GO" id="GO:0030313">
    <property type="term" value="C:cell envelope"/>
    <property type="evidence" value="ECO:0007669"/>
    <property type="project" value="UniProtKB-SubCell"/>
</dbReference>
<evidence type="ECO:0000256" key="3">
    <source>
        <dbReference type="SAM" id="Coils"/>
    </source>
</evidence>
<dbReference type="InterPro" id="IPR050465">
    <property type="entry name" value="UPF0194_transport"/>
</dbReference>
<reference evidence="5" key="1">
    <citation type="submission" date="2018-07" db="EMBL/GenBank/DDBJ databases">
        <title>Genome assembly of strain Ka43.</title>
        <authorList>
            <person name="Kukolya J."/>
            <person name="Nagy I."/>
            <person name="Horvath B."/>
            <person name="Toth A."/>
        </authorList>
    </citation>
    <scope>NUCLEOTIDE SEQUENCE</scope>
    <source>
        <strain evidence="5">KB43</strain>
    </source>
</reference>
<dbReference type="Gene3D" id="2.40.50.100">
    <property type="match status" value="1"/>
</dbReference>
<feature type="coiled-coil region" evidence="3">
    <location>
        <begin position="118"/>
        <end position="177"/>
    </location>
</feature>
<sequence>MGKDIANGRAQTMDVVKTSTSPRKLKRPTWIFSGVGILLLALIIYLQMSNAAVAIDRKDIVLATVQKGELLVQVDGYGVLRSNRLRVLTSINEATVKEILLRPGSVVSNDSVIAILENPELEHLVQSAEQDVARAKANLRQLRLNQHLEMLKEEADLADLKAQLETIQFRREAEQKLNTAGVVSQITFQETVANENQLKSRLAVQKQRLVGVRDAFKEGLSIQEDIIAQMTGLLDVARDRRDRLQVRADFVGVVQRLSVEEGQAVAPGQEIAMIGSIETLVAVLRVPQSQAHLIQVGQAALIDTRRDKIKGQVTRIDPVVSNNTVSVEIALPVDLPASARPEQNIEGFIEIERLANVFYMERPAGVRSQGSGMLYQVNNSNDTATLKNLEFGFSSGRLIEVRSGAKDGDQFIASDLTRLNSTVSNLKLR</sequence>
<dbReference type="RefSeq" id="WP_193910360.1">
    <property type="nucleotide sequence ID" value="NZ_PRDL01000001.1"/>
</dbReference>
<proteinExistence type="predicted"/>
<dbReference type="PANTHER" id="PTHR32347:SF23">
    <property type="entry name" value="BLL5650 PROTEIN"/>
    <property type="match status" value="1"/>
</dbReference>
<dbReference type="Proteomes" id="UP000652567">
    <property type="component" value="Unassembled WGS sequence"/>
</dbReference>
<keyword evidence="2 3" id="KW-0175">Coiled coil</keyword>
<dbReference type="Gene3D" id="2.40.30.170">
    <property type="match status" value="1"/>
</dbReference>
<accession>A0A928YV16</accession>
<dbReference type="EMBL" id="PRDL01000001">
    <property type="protein sequence ID" value="MBE8718080.1"/>
    <property type="molecule type" value="Genomic_DNA"/>
</dbReference>
<evidence type="ECO:0000256" key="2">
    <source>
        <dbReference type="ARBA" id="ARBA00023054"/>
    </source>
</evidence>
<evidence type="ECO:0000256" key="1">
    <source>
        <dbReference type="ARBA" id="ARBA00004196"/>
    </source>
</evidence>
<keyword evidence="4" id="KW-0812">Transmembrane</keyword>
<evidence type="ECO:0000313" key="6">
    <source>
        <dbReference type="Proteomes" id="UP000652567"/>
    </source>
</evidence>
<evidence type="ECO:0000313" key="5">
    <source>
        <dbReference type="EMBL" id="MBE8718080.1"/>
    </source>
</evidence>
<keyword evidence="6" id="KW-1185">Reference proteome</keyword>